<sequence>GAQQKPADDVKSIKGQLYVAVKRELAVVQLGNTADAFAKQALAPLITPDTAVYQALEAEIFGPIG</sequence>
<name>A0A6J4VUT7_9DEIN</name>
<organism evidence="1">
    <name type="scientific">uncultured Truepera sp</name>
    <dbReference type="NCBI Taxonomy" id="543023"/>
    <lineage>
        <taxon>Bacteria</taxon>
        <taxon>Thermotogati</taxon>
        <taxon>Deinococcota</taxon>
        <taxon>Deinococci</taxon>
        <taxon>Trueperales</taxon>
        <taxon>Trueperaceae</taxon>
        <taxon>Truepera</taxon>
        <taxon>environmental samples</taxon>
    </lineage>
</organism>
<protein>
    <submittedName>
        <fullName evidence="1">Uncharacterized protein</fullName>
    </submittedName>
</protein>
<accession>A0A6J4VUT7</accession>
<reference evidence="1" key="1">
    <citation type="submission" date="2020-02" db="EMBL/GenBank/DDBJ databases">
        <authorList>
            <person name="Meier V. D."/>
        </authorList>
    </citation>
    <scope>NUCLEOTIDE SEQUENCE</scope>
    <source>
        <strain evidence="1">AVDCRST_MAG86</strain>
    </source>
</reference>
<proteinExistence type="predicted"/>
<dbReference type="EMBL" id="CADCWP010000317">
    <property type="protein sequence ID" value="CAA9586098.1"/>
    <property type="molecule type" value="Genomic_DNA"/>
</dbReference>
<evidence type="ECO:0000313" key="1">
    <source>
        <dbReference type="EMBL" id="CAA9586098.1"/>
    </source>
</evidence>
<dbReference type="AlphaFoldDB" id="A0A6J4VUT7"/>
<gene>
    <name evidence="1" type="ORF">AVDCRST_MAG86-3547</name>
</gene>
<feature type="non-terminal residue" evidence="1">
    <location>
        <position position="1"/>
    </location>
</feature>